<evidence type="ECO:0008006" key="16">
    <source>
        <dbReference type="Google" id="ProtNLM"/>
    </source>
</evidence>
<dbReference type="PROSITE" id="PS00022">
    <property type="entry name" value="EGF_1"/>
    <property type="match status" value="1"/>
</dbReference>
<evidence type="ECO:0000313" key="15">
    <source>
        <dbReference type="Proteomes" id="UP000663823"/>
    </source>
</evidence>
<keyword evidence="1 6" id="KW-0245">EGF-like domain</keyword>
<dbReference type="PROSITE" id="PS50027">
    <property type="entry name" value="EGF_LAM_2"/>
    <property type="match status" value="2"/>
</dbReference>
<feature type="disulfide bond" evidence="8">
    <location>
        <begin position="689"/>
        <end position="701"/>
    </location>
</feature>
<comment type="caution">
    <text evidence="6">Lacks conserved residue(s) required for the propagation of feature annotation.</text>
</comment>
<evidence type="ECO:0000256" key="8">
    <source>
        <dbReference type="PROSITE-ProRule" id="PRU00460"/>
    </source>
</evidence>
<keyword evidence="3" id="KW-0677">Repeat</keyword>
<feature type="disulfide bond" evidence="8">
    <location>
        <begin position="637"/>
        <end position="654"/>
    </location>
</feature>
<dbReference type="CDD" id="cd00054">
    <property type="entry name" value="EGF_CA"/>
    <property type="match status" value="1"/>
</dbReference>
<dbReference type="CDD" id="cd00110">
    <property type="entry name" value="LamG"/>
    <property type="match status" value="3"/>
</dbReference>
<evidence type="ECO:0000256" key="1">
    <source>
        <dbReference type="ARBA" id="ARBA00022536"/>
    </source>
</evidence>
<sequence length="1575" mass="181834">MDKSYVVPTGQVYHSKGRRFLWAVLFLIAVIILLAGLLVFTVLNRTLKSEIQKKSLTIFDSNFTDSNSNRSERACLYGHIECEFGAICTKQHECRCLFNCTDDDEYIQDETTGKWYLNKCRLDETRCNSYYEKKFLEDLQCLSINCSYGSKCLISDNGFPICYCPSNCNEYIRTISFNGSVCGSDHQTYETICELNKRSCEIQENLYIAHLGKCQHCQNSSCILNHKKCDPYINCSFDYQPFCANNLHNYSNECEMFKYACQSNINLIKLHDGTCTLDEQEQLREACKKFICLNGKTCMIENDIGVCRCLFNCSSEKNQTCASNGIIYRNLCEMERDRCIHGENFVLVDSSYCISTCDTTICPYGQCKQQSNNHIECECQPCSSNYSYEDLMCGDNGITYPSKCFLEYDACTRRINIKPSHMGQCNNCQDVVCPFNGQCQSEQGSYSCICPTRNSCPIVPNNSYTICGSNQELFNSQCEMDIRSCELKTHIYTVAPHYCTKDKDSMEYTQECGYDEPLLDLKLDRHIDCDTMERCPVNSYCNKQTNRCCVKVMTAIFPYRICLSDRHCGRNMICLNGLCQCARNDLMPVKEKRECVSLLPQLSINSSCINSSFGCCKDNITISPTSDRRGCPEYCNCNSIGSLRSSCDPNTDSCYCRPAVSGLSCSYCENEYWGFSRILTHNNTGCTPCGCHPYGSIQKDCLQDTGQCSCHSFTIGRQCDKCIDSSLILTDRGCVSLSKNRYRRQRTCQDLICLFDGICEIINGYPRCTCYHITCTNEEQYLMNICASDGRTYQSKCDIKREQCLKQYEIVLIYPGVCNGNDENFHFEQDNILNYELPIIPIDSKRCITDKDCGENMVCLSEFCECEQQKYKRIPGPQCITPQSISLRSNNTINPIRRISDGICIRWNPCKNHGICQDQTNQSYTCLCPFGWKGHNCNQKIEITIPYFNQQSYLKLKLLEPIKFIDLTFATEHNDGLILYCDNKLIELYFTISIRNKIIDITIRSDRFISTIQLSDMIDVNTYVRLQIHLLYNEIQVKLNHGNLSSRLLPFDIMLTNILYIGGLPISFHSLSQYFDSNEGFQGCIHELSINGKQILFNNTEHIGQNIGWYYECTGNPCRSVSSKNGIRCIPIRNNDVNSYKHFDNNYSTIDRCLIKPCEINQQCINVHPNNYICICLNCSLNNQYIAGFHSNSYIKHLPFQSLKDTERFKMELWFLPESSSGLLIYSEHINSKKGYFKLYLERKILIFDIIIGSKRISLSSRYPIELNKWHQCLIEIYSQKLSLILDQESPVISYELVSSNILWSRSFTFIGYLPNQYRSTNISIFEGFRGAIQKIILNNHSLNDIRQNAIELYNITEYYGYPCQPNPCTLNRQCHQIELNNYTCIEELKRNDTSLELDGTINAMYAYIPSNLRRNYFDLLLKTKYSWGLIFYIGETSLSFFSNYLSLIVIDGFLQFSVKIDRNSSVALVKSKIRIDDGQWHHIQIERFRRRVIMKLDDNHRYQTVLLSKQTEFHPNPSNIYIGGYHRLCSYDEQHCRSYRGCLKNVTIDNNYLDLINDELNRHRILKQCHDFNK</sequence>
<evidence type="ECO:0000256" key="3">
    <source>
        <dbReference type="ARBA" id="ARBA00022737"/>
    </source>
</evidence>
<dbReference type="PROSITE" id="PS50026">
    <property type="entry name" value="EGF_3"/>
    <property type="match status" value="1"/>
</dbReference>
<dbReference type="PROSITE" id="PS51465">
    <property type="entry name" value="KAZAL_2"/>
    <property type="match status" value="4"/>
</dbReference>
<dbReference type="PANTHER" id="PTHR15036">
    <property type="entry name" value="PIKACHURIN-LIKE PROTEIN"/>
    <property type="match status" value="1"/>
</dbReference>
<name>A0A818YMH1_9BILA</name>
<dbReference type="FunFam" id="2.10.25.10:FF:000173">
    <property type="entry name" value="Neurogenic locus notch protein 2"/>
    <property type="match status" value="1"/>
</dbReference>
<feature type="domain" description="Laminin EGF-like" evidence="12">
    <location>
        <begin position="635"/>
        <end position="688"/>
    </location>
</feature>
<proteinExistence type="predicted"/>
<feature type="disulfide bond" evidence="8">
    <location>
        <begin position="691"/>
        <end position="708"/>
    </location>
</feature>
<dbReference type="Gene3D" id="2.10.25.10">
    <property type="entry name" value="Laminin"/>
    <property type="match status" value="3"/>
</dbReference>
<feature type="disulfide bond" evidence="8">
    <location>
        <begin position="635"/>
        <end position="647"/>
    </location>
</feature>
<feature type="domain" description="Laminin G" evidence="10">
    <location>
        <begin position="943"/>
        <end position="1113"/>
    </location>
</feature>
<feature type="domain" description="Kazal-like" evidence="13">
    <location>
        <begin position="223"/>
        <end position="277"/>
    </location>
</feature>
<feature type="disulfide bond" evidence="7">
    <location>
        <begin position="1543"/>
        <end position="1570"/>
    </location>
</feature>
<dbReference type="PROSITE" id="PS01248">
    <property type="entry name" value="EGF_LAM_1"/>
    <property type="match status" value="1"/>
</dbReference>
<evidence type="ECO:0000259" key="11">
    <source>
        <dbReference type="PROSITE" id="PS50026"/>
    </source>
</evidence>
<dbReference type="EMBL" id="CAJOAX010001914">
    <property type="protein sequence ID" value="CAF3755936.1"/>
    <property type="molecule type" value="Genomic_DNA"/>
</dbReference>
<keyword evidence="8" id="KW-0424">Laminin EGF-like domain</keyword>
<dbReference type="InterPro" id="IPR001791">
    <property type="entry name" value="Laminin_G"/>
</dbReference>
<dbReference type="FunFam" id="2.10.25.10:FF:000082">
    <property type="entry name" value="Laminin subunit alpha 1"/>
    <property type="match status" value="1"/>
</dbReference>
<evidence type="ECO:0000259" key="12">
    <source>
        <dbReference type="PROSITE" id="PS50027"/>
    </source>
</evidence>
<dbReference type="GO" id="GO:0016020">
    <property type="term" value="C:membrane"/>
    <property type="evidence" value="ECO:0007669"/>
    <property type="project" value="UniProtKB-SubCell"/>
</dbReference>
<organism evidence="14 15">
    <name type="scientific">Rotaria sordida</name>
    <dbReference type="NCBI Taxonomy" id="392033"/>
    <lineage>
        <taxon>Eukaryota</taxon>
        <taxon>Metazoa</taxon>
        <taxon>Spiralia</taxon>
        <taxon>Gnathifera</taxon>
        <taxon>Rotifera</taxon>
        <taxon>Eurotatoria</taxon>
        <taxon>Bdelloidea</taxon>
        <taxon>Philodinida</taxon>
        <taxon>Philodinidae</taxon>
        <taxon>Rotaria</taxon>
    </lineage>
</organism>
<dbReference type="Proteomes" id="UP000663823">
    <property type="component" value="Unassembled WGS sequence"/>
</dbReference>
<dbReference type="SMART" id="SM00282">
    <property type="entry name" value="LamG"/>
    <property type="match status" value="3"/>
</dbReference>
<dbReference type="Pfam" id="PF07648">
    <property type="entry name" value="Kazal_2"/>
    <property type="match status" value="6"/>
</dbReference>
<keyword evidence="2" id="KW-0732">Signal</keyword>
<keyword evidence="9" id="KW-1133">Transmembrane helix</keyword>
<keyword evidence="4 6" id="KW-1015">Disulfide bond</keyword>
<dbReference type="SMART" id="SM00180">
    <property type="entry name" value="EGF_Lam"/>
    <property type="match status" value="2"/>
</dbReference>
<evidence type="ECO:0000256" key="9">
    <source>
        <dbReference type="SAM" id="Phobius"/>
    </source>
</evidence>
<dbReference type="SMART" id="SM00280">
    <property type="entry name" value="KAZAL"/>
    <property type="match status" value="6"/>
</dbReference>
<protein>
    <recommendedName>
        <fullName evidence="16">Agrin</fullName>
    </recommendedName>
</protein>
<dbReference type="SUPFAM" id="SSF57196">
    <property type="entry name" value="EGF/Laminin"/>
    <property type="match status" value="1"/>
</dbReference>
<feature type="domain" description="Laminin G" evidence="10">
    <location>
        <begin position="1184"/>
        <end position="1364"/>
    </location>
</feature>
<dbReference type="Gene3D" id="2.60.120.200">
    <property type="match status" value="3"/>
</dbReference>
<feature type="transmembrane region" description="Helical" evidence="9">
    <location>
        <begin position="20"/>
        <end position="43"/>
    </location>
</feature>
<keyword evidence="5" id="KW-0325">Glycoprotein</keyword>
<dbReference type="InterPro" id="IPR050372">
    <property type="entry name" value="Neurexin-related_CASP"/>
</dbReference>
<evidence type="ECO:0000256" key="2">
    <source>
        <dbReference type="ARBA" id="ARBA00022729"/>
    </source>
</evidence>
<keyword evidence="9" id="KW-0812">Transmembrane</keyword>
<dbReference type="Pfam" id="PF02210">
    <property type="entry name" value="Laminin_G_2"/>
    <property type="match status" value="3"/>
</dbReference>
<keyword evidence="9" id="KW-0472">Membrane</keyword>
<gene>
    <name evidence="14" type="ORF">OTI717_LOCUS15844</name>
</gene>
<feature type="domain" description="Laminin EGF-like" evidence="12">
    <location>
        <begin position="689"/>
        <end position="736"/>
    </location>
</feature>
<dbReference type="CDD" id="cd00055">
    <property type="entry name" value="EGF_Lam"/>
    <property type="match status" value="2"/>
</dbReference>
<dbReference type="PROSITE" id="PS50025">
    <property type="entry name" value="LAM_G_DOMAIN"/>
    <property type="match status" value="3"/>
</dbReference>
<feature type="domain" description="Laminin G" evidence="10">
    <location>
        <begin position="1393"/>
        <end position="1570"/>
    </location>
</feature>
<evidence type="ECO:0000256" key="5">
    <source>
        <dbReference type="ARBA" id="ARBA00023180"/>
    </source>
</evidence>
<evidence type="ECO:0000259" key="13">
    <source>
        <dbReference type="PROSITE" id="PS51465"/>
    </source>
</evidence>
<feature type="disulfide bond" evidence="8">
    <location>
        <begin position="656"/>
        <end position="665"/>
    </location>
</feature>
<evidence type="ECO:0000256" key="4">
    <source>
        <dbReference type="ARBA" id="ARBA00023157"/>
    </source>
</evidence>
<feature type="domain" description="Kazal-like" evidence="13">
    <location>
        <begin position="378"/>
        <end position="427"/>
    </location>
</feature>
<evidence type="ECO:0000256" key="7">
    <source>
        <dbReference type="PROSITE-ProRule" id="PRU00122"/>
    </source>
</evidence>
<dbReference type="PROSITE" id="PS01186">
    <property type="entry name" value="EGF_2"/>
    <property type="match status" value="1"/>
</dbReference>
<dbReference type="CDD" id="cd00104">
    <property type="entry name" value="KAZAL_FS"/>
    <property type="match status" value="4"/>
</dbReference>
<comment type="caution">
    <text evidence="14">The sequence shown here is derived from an EMBL/GenBank/DDBJ whole genome shotgun (WGS) entry which is preliminary data.</text>
</comment>
<feature type="domain" description="Kazal-like" evidence="13">
    <location>
        <begin position="165"/>
        <end position="216"/>
    </location>
</feature>
<feature type="domain" description="Kazal-like" evidence="13">
    <location>
        <begin position="762"/>
        <end position="820"/>
    </location>
</feature>
<feature type="disulfide bond" evidence="6">
    <location>
        <begin position="928"/>
        <end position="937"/>
    </location>
</feature>
<dbReference type="InterPro" id="IPR013320">
    <property type="entry name" value="ConA-like_dom_sf"/>
</dbReference>
<dbReference type="SUPFAM" id="SSF49899">
    <property type="entry name" value="Concanavalin A-like lectins/glucanases"/>
    <property type="match status" value="3"/>
</dbReference>
<dbReference type="Gene3D" id="3.30.60.30">
    <property type="match status" value="6"/>
</dbReference>
<evidence type="ECO:0000313" key="14">
    <source>
        <dbReference type="EMBL" id="CAF3755936.1"/>
    </source>
</evidence>
<dbReference type="InterPro" id="IPR002350">
    <property type="entry name" value="Kazal_dom"/>
</dbReference>
<dbReference type="GO" id="GO:0005576">
    <property type="term" value="C:extracellular region"/>
    <property type="evidence" value="ECO:0007669"/>
    <property type="project" value="UniProtKB-ARBA"/>
</dbReference>
<evidence type="ECO:0000256" key="6">
    <source>
        <dbReference type="PROSITE-ProRule" id="PRU00076"/>
    </source>
</evidence>
<reference evidence="14" key="1">
    <citation type="submission" date="2021-02" db="EMBL/GenBank/DDBJ databases">
        <authorList>
            <person name="Nowell W R."/>
        </authorList>
    </citation>
    <scope>NUCLEOTIDE SEQUENCE</scope>
</reference>
<evidence type="ECO:0000259" key="10">
    <source>
        <dbReference type="PROSITE" id="PS50025"/>
    </source>
</evidence>
<accession>A0A818YMH1</accession>
<dbReference type="InterPro" id="IPR000742">
    <property type="entry name" value="EGF"/>
</dbReference>
<dbReference type="InterPro" id="IPR036058">
    <property type="entry name" value="Kazal_dom_sf"/>
</dbReference>
<feature type="domain" description="EGF-like" evidence="11">
    <location>
        <begin position="900"/>
        <end position="938"/>
    </location>
</feature>
<feature type="disulfide bond" evidence="8">
    <location>
        <begin position="710"/>
        <end position="719"/>
    </location>
</feature>
<dbReference type="SUPFAM" id="SSF100895">
    <property type="entry name" value="Kazal-type serine protease inhibitors"/>
    <property type="match status" value="5"/>
</dbReference>
<dbReference type="Pfam" id="PF00053">
    <property type="entry name" value="EGF_laminin"/>
    <property type="match status" value="2"/>
</dbReference>
<dbReference type="InterPro" id="IPR002049">
    <property type="entry name" value="LE_dom"/>
</dbReference>
<dbReference type="PANTHER" id="PTHR15036:SF85">
    <property type="entry name" value="SP2353, ISOFORM A"/>
    <property type="match status" value="1"/>
</dbReference>
<dbReference type="SMART" id="SM00181">
    <property type="entry name" value="EGF"/>
    <property type="match status" value="4"/>
</dbReference>